<dbReference type="Gene3D" id="1.10.540.10">
    <property type="entry name" value="Acyl-CoA dehydrogenase/oxidase, N-terminal domain"/>
    <property type="match status" value="1"/>
</dbReference>
<feature type="domain" description="Acyl-CoA dehydrogenase/oxidase N-terminal" evidence="9">
    <location>
        <begin position="6"/>
        <end position="84"/>
    </location>
</feature>
<feature type="domain" description="Acyl-CoA dehydrogenase/oxidase C-terminal" evidence="7">
    <location>
        <begin position="234"/>
        <end position="366"/>
    </location>
</feature>
<proteinExistence type="inferred from homology"/>
<comment type="cofactor">
    <cofactor evidence="1 6">
        <name>FAD</name>
        <dbReference type="ChEBI" id="CHEBI:57692"/>
    </cofactor>
</comment>
<dbReference type="InterPro" id="IPR013786">
    <property type="entry name" value="AcylCoA_DH/ox_N"/>
</dbReference>
<dbReference type="Pfam" id="PF00441">
    <property type="entry name" value="Acyl-CoA_dh_1"/>
    <property type="match status" value="1"/>
</dbReference>
<comment type="similarity">
    <text evidence="2 6">Belongs to the acyl-CoA dehydrogenase family.</text>
</comment>
<dbReference type="InterPro" id="IPR046373">
    <property type="entry name" value="Acyl-CoA_Oxase/DH_mid-dom_sf"/>
</dbReference>
<dbReference type="RefSeq" id="WP_099621362.1">
    <property type="nucleotide sequence ID" value="NZ_CP024201.1"/>
</dbReference>
<evidence type="ECO:0000256" key="4">
    <source>
        <dbReference type="ARBA" id="ARBA00022827"/>
    </source>
</evidence>
<dbReference type="GO" id="GO:0050660">
    <property type="term" value="F:flavin adenine dinucleotide binding"/>
    <property type="evidence" value="ECO:0007669"/>
    <property type="project" value="InterPro"/>
</dbReference>
<evidence type="ECO:0000259" key="7">
    <source>
        <dbReference type="Pfam" id="PF00441"/>
    </source>
</evidence>
<evidence type="ECO:0000259" key="9">
    <source>
        <dbReference type="Pfam" id="PF02771"/>
    </source>
</evidence>
<name>A0A2D2AVU3_9CAUL</name>
<dbReference type="AlphaFoldDB" id="A0A2D2AVU3"/>
<organism evidence="10 11">
    <name type="scientific">Caulobacter mirabilis</name>
    <dbReference type="NCBI Taxonomy" id="69666"/>
    <lineage>
        <taxon>Bacteria</taxon>
        <taxon>Pseudomonadati</taxon>
        <taxon>Pseudomonadota</taxon>
        <taxon>Alphaproteobacteria</taxon>
        <taxon>Caulobacterales</taxon>
        <taxon>Caulobacteraceae</taxon>
        <taxon>Caulobacter</taxon>
    </lineage>
</organism>
<evidence type="ECO:0000259" key="8">
    <source>
        <dbReference type="Pfam" id="PF02770"/>
    </source>
</evidence>
<evidence type="ECO:0000313" key="11">
    <source>
        <dbReference type="Proteomes" id="UP000228945"/>
    </source>
</evidence>
<dbReference type="EMBL" id="CP024201">
    <property type="protein sequence ID" value="ATQ42106.1"/>
    <property type="molecule type" value="Genomic_DNA"/>
</dbReference>
<dbReference type="PANTHER" id="PTHR43884">
    <property type="entry name" value="ACYL-COA DEHYDROGENASE"/>
    <property type="match status" value="1"/>
</dbReference>
<reference evidence="10 11" key="1">
    <citation type="submission" date="2017-10" db="EMBL/GenBank/DDBJ databases">
        <title>Genome sequence of Caulobacter mirabilis FWC38.</title>
        <authorList>
            <person name="Fiebig A."/>
            <person name="Crosson S."/>
        </authorList>
    </citation>
    <scope>NUCLEOTIDE SEQUENCE [LARGE SCALE GENOMIC DNA]</scope>
    <source>
        <strain evidence="10 11">FWC 38</strain>
    </source>
</reference>
<dbReference type="PANTHER" id="PTHR43884:SF20">
    <property type="entry name" value="ACYL-COA DEHYDROGENASE FADE28"/>
    <property type="match status" value="1"/>
</dbReference>
<dbReference type="Proteomes" id="UP000228945">
    <property type="component" value="Chromosome"/>
</dbReference>
<dbReference type="InterPro" id="IPR036250">
    <property type="entry name" value="AcylCo_DH-like_C"/>
</dbReference>
<evidence type="ECO:0000256" key="1">
    <source>
        <dbReference type="ARBA" id="ARBA00001974"/>
    </source>
</evidence>
<keyword evidence="5 6" id="KW-0560">Oxidoreductase</keyword>
<evidence type="ECO:0000313" key="10">
    <source>
        <dbReference type="EMBL" id="ATQ42106.1"/>
    </source>
</evidence>
<dbReference type="Pfam" id="PF02771">
    <property type="entry name" value="Acyl-CoA_dh_N"/>
    <property type="match status" value="1"/>
</dbReference>
<dbReference type="InterPro" id="IPR037069">
    <property type="entry name" value="AcylCoA_DH/ox_N_sf"/>
</dbReference>
<evidence type="ECO:0000256" key="3">
    <source>
        <dbReference type="ARBA" id="ARBA00022630"/>
    </source>
</evidence>
<dbReference type="InterPro" id="IPR009100">
    <property type="entry name" value="AcylCoA_DH/oxidase_NM_dom_sf"/>
</dbReference>
<dbReference type="InterPro" id="IPR009075">
    <property type="entry name" value="AcylCo_DH/oxidase_C"/>
</dbReference>
<gene>
    <name evidence="10" type="ORF">CSW64_06590</name>
</gene>
<dbReference type="CDD" id="cd00567">
    <property type="entry name" value="ACAD"/>
    <property type="match status" value="1"/>
</dbReference>
<keyword evidence="4 6" id="KW-0274">FAD</keyword>
<dbReference type="Pfam" id="PF02770">
    <property type="entry name" value="Acyl-CoA_dh_M"/>
    <property type="match status" value="1"/>
</dbReference>
<sequence>MDFNFTEEQSMLRDTVASYLQDNYDFEKRRKMIGSDAGRDPAIWSAFANELGILGAPFSEDLGGLGGGAIENMIVMEEFGKALVVEPYLGTVVIGGGFLKHSGYAGAADLIGSVIEGKTIFAFAYAEPQARYTWQDLKTTAKKDGAGWVLNGHKAVVVGAPWATHLIVTARTGGGQRDADGVSVFIVEKGAKGVVTRDYPTVDGGRASEAYFENVAVGADALIGVEGKALPLVNKVIDEATAATCAEAVGAMRQLHAGTLDYAKQRKQFGTAIANFQVLQHRMVDMFMNLEQSVSMTYMATIKLSEDDAERAKAVSAAKVQIGKACKFVGQNAIQIHGGMGMTDELAIGHYFKRATLIEGLFGSVDHHLRRYEGLSFDKAA</sequence>
<dbReference type="SUPFAM" id="SSF47203">
    <property type="entry name" value="Acyl-CoA dehydrogenase C-terminal domain-like"/>
    <property type="match status" value="1"/>
</dbReference>
<evidence type="ECO:0000256" key="5">
    <source>
        <dbReference type="ARBA" id="ARBA00023002"/>
    </source>
</evidence>
<accession>A0A2D2AVU3</accession>
<dbReference type="SUPFAM" id="SSF56645">
    <property type="entry name" value="Acyl-CoA dehydrogenase NM domain-like"/>
    <property type="match status" value="1"/>
</dbReference>
<dbReference type="InterPro" id="IPR006091">
    <property type="entry name" value="Acyl-CoA_Oxase/DH_mid-dom"/>
</dbReference>
<keyword evidence="3 6" id="KW-0285">Flavoprotein</keyword>
<dbReference type="Gene3D" id="1.20.140.10">
    <property type="entry name" value="Butyryl-CoA Dehydrogenase, subunit A, domain 3"/>
    <property type="match status" value="1"/>
</dbReference>
<dbReference type="GO" id="GO:0003995">
    <property type="term" value="F:acyl-CoA dehydrogenase activity"/>
    <property type="evidence" value="ECO:0007669"/>
    <property type="project" value="TreeGrafter"/>
</dbReference>
<keyword evidence="11" id="KW-1185">Reference proteome</keyword>
<feature type="domain" description="Acyl-CoA oxidase/dehydrogenase middle" evidence="8">
    <location>
        <begin position="122"/>
        <end position="215"/>
    </location>
</feature>
<dbReference type="Gene3D" id="2.40.110.10">
    <property type="entry name" value="Butyryl-CoA Dehydrogenase, subunit A, domain 2"/>
    <property type="match status" value="1"/>
</dbReference>
<evidence type="ECO:0000256" key="2">
    <source>
        <dbReference type="ARBA" id="ARBA00009347"/>
    </source>
</evidence>
<dbReference type="OrthoDB" id="7328575at2"/>
<dbReference type="KEGG" id="cmb:CSW64_06590"/>
<evidence type="ECO:0000256" key="6">
    <source>
        <dbReference type="RuleBase" id="RU362125"/>
    </source>
</evidence>
<protein>
    <submittedName>
        <fullName evidence="10">Pimeloyl-CoA dehydrogenase small subunit</fullName>
    </submittedName>
</protein>